<dbReference type="Pfam" id="PF06097">
    <property type="entry name" value="DUF945"/>
    <property type="match status" value="1"/>
</dbReference>
<sequence>MMGKGLVTAAVVVAIGAAGYVGGVAYSSQRFDEEMARMVAELDKSSDIKASRTDVESGWFDSTGRVEMELATGAEQGPVRMVLPYEAGHGLLSTSMKGNVKLLLGKPARDVLSDVVGDGKAIAFEGSVDNFSGASDTTLTLPAFEWQDPESGTRFDFKGGEMTASHDGSDTPEIKVEGEITPFDIMNDKETISVGTLSLNGLYRGADNDFRQDDNITLDTLTIDNGMGQPPVVATDISYAGETRLDPTELRYLMKLAVKDVSAGDQQMASGKLALSIDRLQGAAVYDLITQLQGLLEEAGKPFEELSESEQVAMLEKVEAPLFTMLSTSPRLTLESFEAKSQVFGVDMSGDGQLILDGTDATDLSVAELQTTQGQQAFLNRMSGRFEFRNVPPMLALMAGLSPEATDKNVVLTIEGDKLSVNGTPIY</sequence>
<dbReference type="Proteomes" id="UP000319941">
    <property type="component" value="Unassembled WGS sequence"/>
</dbReference>
<name>A0A558HJA1_9GAMM</name>
<evidence type="ECO:0000313" key="1">
    <source>
        <dbReference type="EMBL" id="TVU69138.1"/>
    </source>
</evidence>
<accession>A0A558HJA1</accession>
<protein>
    <submittedName>
        <fullName evidence="1">DUF945 domain-containing protein</fullName>
    </submittedName>
</protein>
<dbReference type="AlphaFoldDB" id="A0A558HJA1"/>
<evidence type="ECO:0000313" key="2">
    <source>
        <dbReference type="Proteomes" id="UP000319941"/>
    </source>
</evidence>
<reference evidence="1 2" key="1">
    <citation type="submission" date="2019-07" db="EMBL/GenBank/DDBJ databases">
        <title>Diversity of Bacteria from Kongsfjorden, Arctic.</title>
        <authorList>
            <person name="Yu Y."/>
        </authorList>
    </citation>
    <scope>NUCLEOTIDE SEQUENCE [LARGE SCALE GENOMIC DNA]</scope>
    <source>
        <strain evidence="1 2">SM1923</strain>
    </source>
</reference>
<dbReference type="EMBL" id="VNFH01000008">
    <property type="protein sequence ID" value="TVU69138.1"/>
    <property type="molecule type" value="Genomic_DNA"/>
</dbReference>
<dbReference type="OrthoDB" id="5778696at2"/>
<proteinExistence type="predicted"/>
<comment type="caution">
    <text evidence="1">The sequence shown here is derived from an EMBL/GenBank/DDBJ whole genome shotgun (WGS) entry which is preliminary data.</text>
</comment>
<gene>
    <name evidence="1" type="ORF">FQP86_11785</name>
</gene>
<dbReference type="InterPro" id="IPR010352">
    <property type="entry name" value="DUF945"/>
</dbReference>
<keyword evidence="2" id="KW-1185">Reference proteome</keyword>
<organism evidence="1 2">
    <name type="scientific">Cobetia crustatorum</name>
    <dbReference type="NCBI Taxonomy" id="553385"/>
    <lineage>
        <taxon>Bacteria</taxon>
        <taxon>Pseudomonadati</taxon>
        <taxon>Pseudomonadota</taxon>
        <taxon>Gammaproteobacteria</taxon>
        <taxon>Oceanospirillales</taxon>
        <taxon>Halomonadaceae</taxon>
        <taxon>Cobetia</taxon>
    </lineage>
</organism>
<dbReference type="STRING" id="553385.GCA_000591415_00866"/>